<dbReference type="Proteomes" id="UP000273194">
    <property type="component" value="Chromosome"/>
</dbReference>
<comment type="similarity">
    <text evidence="3">Belongs to the D-isomer specific 2-hydroxyacid dehydrogenase family.</text>
</comment>
<feature type="domain" description="D-isomer specific 2-hydroxyacid dehydrogenase NAD-binding" evidence="5">
    <location>
        <begin position="93"/>
        <end position="261"/>
    </location>
</feature>
<evidence type="ECO:0000313" key="6">
    <source>
        <dbReference type="EMBL" id="AKA73309.1"/>
    </source>
</evidence>
<gene>
    <name evidence="16" type="ORF">HFC64_11195</name>
    <name evidence="17" type="ORF">SSOP1_3278</name>
    <name evidence="8" type="ORF">SULA_0960</name>
    <name evidence="6" type="ORF">SULB_0962</name>
    <name evidence="7" type="ORF">SULC_0961</name>
    <name evidence="9" type="ORF">SULG_04710</name>
    <name evidence="10" type="ORF">SULH_04710</name>
    <name evidence="11" type="ORF">SULI_04710</name>
    <name evidence="12" type="ORF">SULM_04710</name>
    <name evidence="13" type="ORF">SULN_04710</name>
    <name evidence="14" type="ORF">SULO_04720</name>
    <name evidence="15" type="ORF">SULZ_04955</name>
</gene>
<dbReference type="RefSeq" id="WP_009991700.1">
    <property type="nucleotide sequence ID" value="NZ_CP011055.2"/>
</dbReference>
<dbReference type="EMBL" id="CP011057">
    <property type="protein sequence ID" value="AKA78701.1"/>
    <property type="molecule type" value="Genomic_DNA"/>
</dbReference>
<reference evidence="18 19" key="1">
    <citation type="journal article" date="2015" name="Genome Announc.">
        <title>Complete Genome Sequence of Sulfolobus solfataricus Strain 98/2 and Evolved Derivatives.</title>
        <authorList>
            <person name="McCarthy S."/>
            <person name="Gradnigo J."/>
            <person name="Johnson T."/>
            <person name="Payne S."/>
            <person name="Lipzen A."/>
            <person name="Martin J."/>
            <person name="Schackwitz W."/>
            <person name="Moriyama E."/>
            <person name="Blum P."/>
        </authorList>
    </citation>
    <scope>NUCLEOTIDE SEQUENCE [LARGE SCALE GENOMIC DNA]</scope>
    <source>
        <strain evidence="18">98/2 SULC</strain>
        <strain evidence="6">SARC-B</strain>
        <strain evidence="7">SARC-C</strain>
        <strain evidence="8 20">SULA</strain>
        <strain evidence="19">SULB</strain>
    </source>
</reference>
<dbReference type="GeneID" id="1453206"/>
<dbReference type="GeneID" id="44128906"/>
<dbReference type="EMBL" id="CP011056">
    <property type="protein sequence ID" value="AKA76008.1"/>
    <property type="molecule type" value="Genomic_DNA"/>
</dbReference>
<dbReference type="PANTHER" id="PTHR10996:SF178">
    <property type="entry name" value="2-HYDROXYACID DEHYDROGENASE YGL185C-RELATED"/>
    <property type="match status" value="1"/>
</dbReference>
<dbReference type="GO" id="GO:0051287">
    <property type="term" value="F:NAD binding"/>
    <property type="evidence" value="ECO:0007669"/>
    <property type="project" value="InterPro"/>
</dbReference>
<dbReference type="AlphaFoldDB" id="A0A0E3GW99"/>
<evidence type="ECO:0000313" key="24">
    <source>
        <dbReference type="Proteomes" id="UP000273194"/>
    </source>
</evidence>
<evidence type="ECO:0000313" key="23">
    <source>
        <dbReference type="Proteomes" id="UP000269431"/>
    </source>
</evidence>
<dbReference type="KEGG" id="ssoa:SULA_0960"/>
<dbReference type="InterPro" id="IPR050223">
    <property type="entry name" value="D-isomer_2-hydroxyacid_DH"/>
</dbReference>
<proteinExistence type="inferred from homology"/>
<sequence length="300" mass="33812">MKIISTEKVPDECKNIISVKDENITEEDYKNAEILLTWPGRVNNDLIGKMPNLKVIQTFSAGVDDLDFSIIPSHVKVFSNAGAYSLSVAEHAWALILASAKGVGTKKRTIVYDVSEKTLLILGGGGIGSEVARIGKTAFRNYVIGISRSFKKPEWFDERHGMTMLREKIGEADIIVDTLPLNKQTRGLLSYDLLKDIRRNAIIVNVGRGETVDEEGIYKLLKERQDVRFGTDVFWRKNGKEDFYNTKLWELDNFTGTLHTAGAYGNESIMKRAMLIACLNVKKYIDRGIADNEVRREDYV</sequence>
<dbReference type="Proteomes" id="UP000076770">
    <property type="component" value="Chromosome i"/>
</dbReference>
<dbReference type="InterPro" id="IPR006139">
    <property type="entry name" value="D-isomer_2_OHA_DH_cat_dom"/>
</dbReference>
<dbReference type="OrthoDB" id="34275at2157"/>
<evidence type="ECO:0000256" key="2">
    <source>
        <dbReference type="ARBA" id="ARBA00023027"/>
    </source>
</evidence>
<dbReference type="EMBL" id="CP033237">
    <property type="protein sequence ID" value="AZF73016.1"/>
    <property type="molecule type" value="Genomic_DNA"/>
</dbReference>
<evidence type="ECO:0000313" key="14">
    <source>
        <dbReference type="EMBL" id="AZF80854.1"/>
    </source>
</evidence>
<dbReference type="InterPro" id="IPR036291">
    <property type="entry name" value="NAD(P)-bd_dom_sf"/>
</dbReference>
<evidence type="ECO:0000313" key="7">
    <source>
        <dbReference type="EMBL" id="AKA76008.1"/>
    </source>
</evidence>
<dbReference type="PATRIC" id="fig|2287.6.peg.1018"/>
<evidence type="ECO:0000313" key="15">
    <source>
        <dbReference type="EMBL" id="AZF83494.1"/>
    </source>
</evidence>
<dbReference type="EMBL" id="LT549890">
    <property type="protein sequence ID" value="SAI86832.1"/>
    <property type="molecule type" value="Genomic_DNA"/>
</dbReference>
<dbReference type="EMBL" id="CP033235">
    <property type="protein sequence ID" value="AZF67776.1"/>
    <property type="molecule type" value="Genomic_DNA"/>
</dbReference>
<evidence type="ECO:0000313" key="10">
    <source>
        <dbReference type="EMBL" id="AZF70396.1"/>
    </source>
</evidence>
<dbReference type="OMA" id="YGSEEVW"/>
<protein>
    <submittedName>
        <fullName evidence="8">3-phosphoglycerate dehydrogenase</fullName>
    </submittedName>
    <submittedName>
        <fullName evidence="16">Glycolate dehydrogenase</fullName>
        <ecNumber evidence="16">1.1.1.26</ecNumber>
    </submittedName>
</protein>
<evidence type="ECO:0000256" key="3">
    <source>
        <dbReference type="RuleBase" id="RU003719"/>
    </source>
</evidence>
<evidence type="ECO:0000313" key="26">
    <source>
        <dbReference type="Proteomes" id="UP000275843"/>
    </source>
</evidence>
<dbReference type="GO" id="GO:0005829">
    <property type="term" value="C:cytosol"/>
    <property type="evidence" value="ECO:0007669"/>
    <property type="project" value="TreeGrafter"/>
</dbReference>
<dbReference type="SMR" id="A0A0E3GW99"/>
<dbReference type="SUPFAM" id="SSF52283">
    <property type="entry name" value="Formate/glycerate dehydrogenase catalytic domain-like"/>
    <property type="match status" value="1"/>
</dbReference>
<dbReference type="SUPFAM" id="SSF51735">
    <property type="entry name" value="NAD(P)-binding Rossmann-fold domains"/>
    <property type="match status" value="1"/>
</dbReference>
<dbReference type="EMBL" id="CP033241">
    <property type="protein sequence ID" value="AZF83494.1"/>
    <property type="molecule type" value="Genomic_DNA"/>
</dbReference>
<evidence type="ECO:0000313" key="16">
    <source>
        <dbReference type="EMBL" id="QPG50290.1"/>
    </source>
</evidence>
<dbReference type="Proteomes" id="UP000273443">
    <property type="component" value="Chromosome"/>
</dbReference>
<dbReference type="Proteomes" id="UP000267993">
    <property type="component" value="Chromosome"/>
</dbReference>
<evidence type="ECO:0000256" key="1">
    <source>
        <dbReference type="ARBA" id="ARBA00023002"/>
    </source>
</evidence>
<dbReference type="EMBL" id="CP033240">
    <property type="protein sequence ID" value="AZF80854.1"/>
    <property type="molecule type" value="Genomic_DNA"/>
</dbReference>
<evidence type="ECO:0000259" key="4">
    <source>
        <dbReference type="Pfam" id="PF00389"/>
    </source>
</evidence>
<dbReference type="Proteomes" id="UP000282269">
    <property type="component" value="Chromosome"/>
</dbReference>
<evidence type="ECO:0000313" key="20">
    <source>
        <dbReference type="Proteomes" id="UP000033106"/>
    </source>
</evidence>
<dbReference type="GO" id="GO:0030267">
    <property type="term" value="F:glyoxylate reductase (NADPH) activity"/>
    <property type="evidence" value="ECO:0007669"/>
    <property type="project" value="TreeGrafter"/>
</dbReference>
<dbReference type="KEGG" id="ssol:SULB_0962"/>
<dbReference type="Proteomes" id="UP000269431">
    <property type="component" value="Chromosome"/>
</dbReference>
<keyword evidence="2" id="KW-0520">NAD</keyword>
<reference evidence="8" key="5">
    <citation type="submission" date="2018-10" db="EMBL/GenBank/DDBJ databases">
        <authorList>
            <person name="McCarthy S."/>
            <person name="Gradnigo J."/>
            <person name="Johnson T."/>
            <person name="Payne S."/>
            <person name="Lipzen A."/>
            <person name="Schackwitz W."/>
            <person name="Martin J."/>
            <person name="Moriyama E."/>
            <person name="Blum P."/>
        </authorList>
    </citation>
    <scope>NUCLEOTIDE SEQUENCE</scope>
    <source>
        <strain evidence="6">SARC-B</strain>
        <strain evidence="7">SARC-C</strain>
        <strain evidence="8">SULA</strain>
    </source>
</reference>
<evidence type="ECO:0000313" key="9">
    <source>
        <dbReference type="EMBL" id="AZF67776.1"/>
    </source>
</evidence>
<evidence type="ECO:0000313" key="27">
    <source>
        <dbReference type="Proteomes" id="UP000278715"/>
    </source>
</evidence>
<dbReference type="Pfam" id="PF02826">
    <property type="entry name" value="2-Hacid_dh_C"/>
    <property type="match status" value="1"/>
</dbReference>
<dbReference type="EMBL" id="CP050869">
    <property type="protein sequence ID" value="QPG50290.1"/>
    <property type="molecule type" value="Genomic_DNA"/>
</dbReference>
<dbReference type="Proteomes" id="UP000275843">
    <property type="component" value="Chromosome"/>
</dbReference>
<dbReference type="EC" id="1.1.1.26" evidence="16"/>
<accession>A0A0E3GW99</accession>
<dbReference type="GO" id="GO:0016618">
    <property type="term" value="F:hydroxypyruvate reductase [NAD(P)H] activity"/>
    <property type="evidence" value="ECO:0007669"/>
    <property type="project" value="TreeGrafter"/>
</dbReference>
<dbReference type="PANTHER" id="PTHR10996">
    <property type="entry name" value="2-HYDROXYACID DEHYDROGENASE-RELATED"/>
    <property type="match status" value="1"/>
</dbReference>
<reference evidence="22 23" key="4">
    <citation type="journal article" date="2018" name="Proc. Natl. Acad. Sci. U.S.A.">
        <title>Nonmutational mechanism of inheritance in the Archaeon Sulfolobus solfataricus.</title>
        <authorList>
            <person name="Payne S."/>
            <person name="McCarthy S."/>
            <person name="Johnson T."/>
            <person name="North E."/>
            <person name="Blum P."/>
        </authorList>
    </citation>
    <scope>NUCLEOTIDE SEQUENCE [LARGE SCALE GENOMIC DNA]</scope>
    <source>
        <strain evidence="10 22">SARC-H</strain>
        <strain evidence="11 26">SARC-I</strain>
        <strain evidence="13 27">SARC-N</strain>
        <strain evidence="14 28">SARC-O</strain>
        <strain evidence="15 23">SUL120</strain>
        <strain evidence="9 24">SULG</strain>
        <strain evidence="12 25">SULM</strain>
    </source>
</reference>
<feature type="domain" description="D-isomer specific 2-hydroxyacid dehydrogenase catalytic" evidence="4">
    <location>
        <begin position="16"/>
        <end position="294"/>
    </location>
</feature>
<reference evidence="17" key="2">
    <citation type="submission" date="2016-04" db="EMBL/GenBank/DDBJ databases">
        <authorList>
            <person name="Evans L.H."/>
            <person name="Alamgir A."/>
            <person name="Owens N."/>
            <person name="Weber N.D."/>
            <person name="Virtaneva K."/>
            <person name="Barbian K."/>
            <person name="Babar A."/>
            <person name="Rosenke K."/>
        </authorList>
    </citation>
    <scope>NUCLEOTIDE SEQUENCE</scope>
    <source>
        <strain evidence="17">P1</strain>
    </source>
</reference>
<dbReference type="EMBL" id="CP011055">
    <property type="protein sequence ID" value="AKA73309.1"/>
    <property type="molecule type" value="Genomic_DNA"/>
</dbReference>
<dbReference type="CDD" id="cd12165">
    <property type="entry name" value="2-Hacid_dh_6"/>
    <property type="match status" value="1"/>
</dbReference>
<dbReference type="FunFam" id="3.40.50.720:FF:001100">
    <property type="entry name" value="D-isomer specific 2-hydroxyacid dehydrogenase catalytic region"/>
    <property type="match status" value="1"/>
</dbReference>
<evidence type="ECO:0000313" key="21">
    <source>
        <dbReference type="Proteomes" id="UP000076770"/>
    </source>
</evidence>
<dbReference type="Pfam" id="PF00389">
    <property type="entry name" value="2-Hacid_dh"/>
    <property type="match status" value="1"/>
</dbReference>
<dbReference type="KEGG" id="ssof:SULC_0961"/>
<dbReference type="Proteomes" id="UP000033085">
    <property type="component" value="Chromosome"/>
</dbReference>
<dbReference type="EMBL" id="CP033236">
    <property type="protein sequence ID" value="AZF70396.1"/>
    <property type="molecule type" value="Genomic_DNA"/>
</dbReference>
<organism evidence="8 20">
    <name type="scientific">Saccharolobus solfataricus</name>
    <name type="common">Sulfolobus solfataricus</name>
    <dbReference type="NCBI Taxonomy" id="2287"/>
    <lineage>
        <taxon>Archaea</taxon>
        <taxon>Thermoproteota</taxon>
        <taxon>Thermoprotei</taxon>
        <taxon>Sulfolobales</taxon>
        <taxon>Sulfolobaceae</taxon>
        <taxon>Saccharolobus</taxon>
    </lineage>
</organism>
<evidence type="ECO:0000313" key="11">
    <source>
        <dbReference type="EMBL" id="AZF73016.1"/>
    </source>
</evidence>
<evidence type="ECO:0000259" key="5">
    <source>
        <dbReference type="Pfam" id="PF02826"/>
    </source>
</evidence>
<evidence type="ECO:0000313" key="28">
    <source>
        <dbReference type="Proteomes" id="UP000282269"/>
    </source>
</evidence>
<evidence type="ECO:0000313" key="19">
    <source>
        <dbReference type="Proteomes" id="UP000033085"/>
    </source>
</evidence>
<evidence type="ECO:0000313" key="18">
    <source>
        <dbReference type="Proteomes" id="UP000033057"/>
    </source>
</evidence>
<dbReference type="EMBL" id="CP033238">
    <property type="protein sequence ID" value="AZF75640.1"/>
    <property type="molecule type" value="Genomic_DNA"/>
</dbReference>
<evidence type="ECO:0000313" key="25">
    <source>
        <dbReference type="Proteomes" id="UP000273443"/>
    </source>
</evidence>
<dbReference type="Gene3D" id="3.40.50.720">
    <property type="entry name" value="NAD(P)-binding Rossmann-like Domain"/>
    <property type="match status" value="2"/>
</dbReference>
<keyword evidence="1 3" id="KW-0560">Oxidoreductase</keyword>
<reference evidence="21" key="3">
    <citation type="submission" date="2016-04" db="EMBL/GenBank/DDBJ databases">
        <authorList>
            <person name="Shah S.A."/>
            <person name="Garrett R.A."/>
        </authorList>
    </citation>
    <scope>NUCLEOTIDE SEQUENCE [LARGE SCALE GENOMIC DNA]</scope>
    <source>
        <strain evidence="21">ATCC 35091 / DSM 1616 / JCM 8930 / NBRC 15331 / P1</strain>
    </source>
</reference>
<evidence type="ECO:0000313" key="12">
    <source>
        <dbReference type="EMBL" id="AZF75640.1"/>
    </source>
</evidence>
<dbReference type="GO" id="GO:0047964">
    <property type="term" value="F:glyoxylate reductase (NADH) activity"/>
    <property type="evidence" value="ECO:0007669"/>
    <property type="project" value="UniProtKB-EC"/>
</dbReference>
<evidence type="ECO:0000313" key="13">
    <source>
        <dbReference type="EMBL" id="AZF78248.1"/>
    </source>
</evidence>
<evidence type="ECO:0000313" key="8">
    <source>
        <dbReference type="EMBL" id="AKA78701.1"/>
    </source>
</evidence>
<dbReference type="Proteomes" id="UP000033106">
    <property type="component" value="Chromosome"/>
</dbReference>
<name>A0A0E3GW99_SACSO</name>
<evidence type="ECO:0000313" key="22">
    <source>
        <dbReference type="Proteomes" id="UP000267993"/>
    </source>
</evidence>
<dbReference type="EMBL" id="CP033239">
    <property type="protein sequence ID" value="AZF78248.1"/>
    <property type="molecule type" value="Genomic_DNA"/>
</dbReference>
<reference evidence="16 29" key="6">
    <citation type="journal article" date="2020" name="Nat. Commun.">
        <title>The structures of two archaeal type IV pili illuminate evolutionary relationships.</title>
        <authorList>
            <person name="Wang F."/>
            <person name="Baquero D.P."/>
            <person name="Su Z."/>
            <person name="Beltran L.C."/>
            <person name="Prangishvili D."/>
            <person name="Krupovic M."/>
            <person name="Egelman E.H."/>
        </authorList>
    </citation>
    <scope>NUCLEOTIDE SEQUENCE [LARGE SCALE GENOMIC DNA]</scope>
    <source>
        <strain evidence="16 29">POZ149</strain>
    </source>
</reference>
<dbReference type="Proteomes" id="UP000594632">
    <property type="component" value="Chromosome"/>
</dbReference>
<dbReference type="Proteomes" id="UP000033057">
    <property type="component" value="Chromosome"/>
</dbReference>
<evidence type="ECO:0000313" key="17">
    <source>
        <dbReference type="EMBL" id="SAI86832.1"/>
    </source>
</evidence>
<dbReference type="Proteomes" id="UP000278715">
    <property type="component" value="Chromosome"/>
</dbReference>
<dbReference type="InterPro" id="IPR006140">
    <property type="entry name" value="D-isomer_DH_NAD-bd"/>
</dbReference>
<evidence type="ECO:0000313" key="29">
    <source>
        <dbReference type="Proteomes" id="UP000594632"/>
    </source>
</evidence>